<dbReference type="Pfam" id="PF03100">
    <property type="entry name" value="CcmE"/>
    <property type="match status" value="1"/>
</dbReference>
<evidence type="ECO:0000256" key="4">
    <source>
        <dbReference type="ARBA" id="ARBA00022723"/>
    </source>
</evidence>
<dbReference type="EMBL" id="LN606600">
    <property type="protein sequence ID" value="CEF39708.1"/>
    <property type="molecule type" value="Genomic_DNA"/>
</dbReference>
<evidence type="ECO:0000256" key="9">
    <source>
        <dbReference type="ARBA" id="ARBA00023136"/>
    </source>
</evidence>
<dbReference type="PANTHER" id="PTHR34128">
    <property type="entry name" value="CYTOCHROME C-TYPE BIOGENESIS PROTEIN CCME HOMOLOG, MITOCHONDRIAL"/>
    <property type="match status" value="1"/>
</dbReference>
<dbReference type="NCBIfam" id="NF009727">
    <property type="entry name" value="PRK13254.1-1"/>
    <property type="match status" value="1"/>
</dbReference>
<feature type="topological domain" description="Extracellular" evidence="10">
    <location>
        <begin position="82"/>
        <end position="232"/>
    </location>
</feature>
<dbReference type="InterPro" id="IPR012340">
    <property type="entry name" value="NA-bd_OB-fold"/>
</dbReference>
<keyword evidence="9 10" id="KW-0472">Membrane</keyword>
<feature type="transmembrane region" description="Helical" evidence="13">
    <location>
        <begin position="61"/>
        <end position="82"/>
    </location>
</feature>
<keyword evidence="4 10" id="KW-0479">Metal-binding</keyword>
<evidence type="ECO:0000256" key="6">
    <source>
        <dbReference type="ARBA" id="ARBA00022968"/>
    </source>
</evidence>
<dbReference type="GO" id="GO:0017003">
    <property type="term" value="P:protein-heme linkage"/>
    <property type="evidence" value="ECO:0007669"/>
    <property type="project" value="UniProtKB-UniRule"/>
</dbReference>
<evidence type="ECO:0000256" key="2">
    <source>
        <dbReference type="ARBA" id="ARBA00022617"/>
    </source>
</evidence>
<evidence type="ECO:0000256" key="8">
    <source>
        <dbReference type="ARBA" id="ARBA00023004"/>
    </source>
</evidence>
<name>A0A0U5EQ37_9PROT</name>
<evidence type="ECO:0000256" key="11">
    <source>
        <dbReference type="PIRSR" id="PIRSR604329-50"/>
    </source>
</evidence>
<evidence type="ECO:0000313" key="14">
    <source>
        <dbReference type="EMBL" id="CEF39708.1"/>
    </source>
</evidence>
<dbReference type="GO" id="GO:0020037">
    <property type="term" value="F:heme binding"/>
    <property type="evidence" value="ECO:0007669"/>
    <property type="project" value="InterPro"/>
</dbReference>
<dbReference type="Proteomes" id="UP000056109">
    <property type="component" value="Chromosome I"/>
</dbReference>
<feature type="region of interest" description="Disordered" evidence="12">
    <location>
        <begin position="193"/>
        <end position="232"/>
    </location>
</feature>
<accession>A0A0U5EQ37</accession>
<evidence type="ECO:0000313" key="15">
    <source>
        <dbReference type="Proteomes" id="UP000056109"/>
    </source>
</evidence>
<evidence type="ECO:0000256" key="7">
    <source>
        <dbReference type="ARBA" id="ARBA00022989"/>
    </source>
</evidence>
<keyword evidence="5 10" id="KW-0201">Cytochrome c-type biogenesis</keyword>
<dbReference type="PATRIC" id="fig|446692.3.peg.212"/>
<dbReference type="NCBIfam" id="NF009731">
    <property type="entry name" value="PRK13254.1-5"/>
    <property type="match status" value="1"/>
</dbReference>
<feature type="topological domain" description="Cytoplasmic" evidence="10">
    <location>
        <begin position="1"/>
        <end position="60"/>
    </location>
</feature>
<dbReference type="SUPFAM" id="SSF82093">
    <property type="entry name" value="Heme chaperone CcmE"/>
    <property type="match status" value="1"/>
</dbReference>
<evidence type="ECO:0000256" key="1">
    <source>
        <dbReference type="ARBA" id="ARBA00004370"/>
    </source>
</evidence>
<keyword evidence="15" id="KW-1185">Reference proteome</keyword>
<dbReference type="PANTHER" id="PTHR34128:SF2">
    <property type="entry name" value="CYTOCHROME C-TYPE BIOGENESIS PROTEIN CCME HOMOLOG, MITOCHONDRIAL"/>
    <property type="match status" value="1"/>
</dbReference>
<evidence type="ECO:0000256" key="13">
    <source>
        <dbReference type="SAM" id="Phobius"/>
    </source>
</evidence>
<dbReference type="NCBIfam" id="NF009729">
    <property type="entry name" value="PRK13254.1-3"/>
    <property type="match status" value="1"/>
</dbReference>
<dbReference type="HAMAP" id="MF_01959">
    <property type="entry name" value="CcmE"/>
    <property type="match status" value="1"/>
</dbReference>
<feature type="transmembrane region" description="Helical" evidence="13">
    <location>
        <begin position="6"/>
        <end position="27"/>
    </location>
</feature>
<dbReference type="GO" id="GO:0017004">
    <property type="term" value="P:cytochrome complex assembly"/>
    <property type="evidence" value="ECO:0007669"/>
    <property type="project" value="UniProtKB-KW"/>
</dbReference>
<evidence type="ECO:0000256" key="12">
    <source>
        <dbReference type="SAM" id="MobiDB-lite"/>
    </source>
</evidence>
<keyword evidence="7 10" id="KW-1133">Transmembrane helix</keyword>
<dbReference type="GO" id="GO:0005886">
    <property type="term" value="C:plasma membrane"/>
    <property type="evidence" value="ECO:0007669"/>
    <property type="project" value="UniProtKB-SubCell"/>
</dbReference>
<evidence type="ECO:0000256" key="5">
    <source>
        <dbReference type="ARBA" id="ARBA00022748"/>
    </source>
</evidence>
<comment type="similarity">
    <text evidence="10">Belongs to the CcmE/CycJ family.</text>
</comment>
<feature type="binding site" description="axial binding residue" evidence="10 11">
    <location>
        <position position="181"/>
    </location>
    <ligand>
        <name>heme</name>
        <dbReference type="ChEBI" id="CHEBI:30413"/>
    </ligand>
    <ligandPart>
        <name>Fe</name>
        <dbReference type="ChEBI" id="CHEBI:18248"/>
    </ligandPart>
</feature>
<dbReference type="KEGG" id="asz:ASN_268"/>
<reference evidence="15" key="1">
    <citation type="submission" date="2014-09" db="EMBL/GenBank/DDBJ databases">
        <authorList>
            <person name="Illeghems K.G."/>
        </authorList>
    </citation>
    <scope>NUCLEOTIDE SEQUENCE [LARGE SCALE GENOMIC DNA]</scope>
    <source>
        <strain evidence="15">108B</strain>
    </source>
</reference>
<dbReference type="InterPro" id="IPR036127">
    <property type="entry name" value="CcmE-like_sf"/>
</dbReference>
<sequence>MTHLPYILASYGLFAGMALVLSVGAALRLKKARARLATLERTSSRPSGAPPYSMTRKTRRLWLIIACVACLGAAAALMLRAFSSDIVFFVTPSQVATKPPPADRTVRLGGMVVAGSVKREKHGETPVARFDVTDGQAAVTVRYEGILPDLFREGQSVVAVGTMQKDGFVASEVLAKHDETYMPKEVAEALKKSGKWDPRFGPPPSAASWNSMTVQDAKKDLSPKEPAAPSTN</sequence>
<dbReference type="InterPro" id="IPR004329">
    <property type="entry name" value="CcmE"/>
</dbReference>
<evidence type="ECO:0000256" key="3">
    <source>
        <dbReference type="ARBA" id="ARBA00022692"/>
    </source>
</evidence>
<keyword evidence="8 10" id="KW-0408">Iron</keyword>
<comment type="subcellular location">
    <subcellularLocation>
        <location evidence="10">Cell membrane</location>
        <topology evidence="10">Single-pass type II membrane protein</topology>
    </subcellularLocation>
    <subcellularLocation>
        <location evidence="1">Membrane</location>
    </subcellularLocation>
</comment>
<evidence type="ECO:0000256" key="10">
    <source>
        <dbReference type="HAMAP-Rule" id="MF_01959"/>
    </source>
</evidence>
<organism evidence="14 15">
    <name type="scientific">Acetobacter senegalensis</name>
    <dbReference type="NCBI Taxonomy" id="446692"/>
    <lineage>
        <taxon>Bacteria</taxon>
        <taxon>Pseudomonadati</taxon>
        <taxon>Pseudomonadota</taxon>
        <taxon>Alphaproteobacteria</taxon>
        <taxon>Acetobacterales</taxon>
        <taxon>Acetobacteraceae</taxon>
        <taxon>Acetobacter</taxon>
    </lineage>
</organism>
<comment type="function">
    <text evidence="10">Heme chaperone required for the biogenesis of c-type cytochromes. Transiently binds heme delivered by CcmC and transfers the heme to apo-cytochromes in a process facilitated by CcmF and CcmH.</text>
</comment>
<dbReference type="Gene3D" id="2.40.50.140">
    <property type="entry name" value="Nucleic acid-binding proteins"/>
    <property type="match status" value="1"/>
</dbReference>
<keyword evidence="2 10" id="KW-0349">Heme</keyword>
<keyword evidence="6 10" id="KW-0735">Signal-anchor</keyword>
<dbReference type="GO" id="GO:0046872">
    <property type="term" value="F:metal ion binding"/>
    <property type="evidence" value="ECO:0007669"/>
    <property type="project" value="UniProtKB-KW"/>
</dbReference>
<keyword evidence="10" id="KW-1003">Cell membrane</keyword>
<feature type="binding site" description="covalent" evidence="10 11">
    <location>
        <position position="177"/>
    </location>
    <ligand>
        <name>heme</name>
        <dbReference type="ChEBI" id="CHEBI:30413"/>
    </ligand>
</feature>
<dbReference type="AlphaFoldDB" id="A0A0U5EQ37"/>
<proteinExistence type="inferred from homology"/>
<gene>
    <name evidence="10 14" type="primary">cycJ</name>
    <name evidence="10" type="synonym">ccmE</name>
    <name evidence="14" type="ORF">ASN_268</name>
</gene>
<keyword evidence="3 10" id="KW-0812">Transmembrane</keyword>
<protein>
    <recommendedName>
        <fullName evidence="10">Cytochrome c-type biogenesis protein CcmE</fullName>
    </recommendedName>
    <alternativeName>
        <fullName evidence="10">Cytochrome c maturation protein E</fullName>
    </alternativeName>
    <alternativeName>
        <fullName evidence="10">Heme chaperone CcmE</fullName>
    </alternativeName>
</protein>